<feature type="transmembrane region" description="Helical" evidence="10">
    <location>
        <begin position="167"/>
        <end position="188"/>
    </location>
</feature>
<keyword evidence="2" id="KW-0813">Transport</keyword>
<evidence type="ECO:0000256" key="2">
    <source>
        <dbReference type="ARBA" id="ARBA00022448"/>
    </source>
</evidence>
<evidence type="ECO:0000256" key="5">
    <source>
        <dbReference type="ARBA" id="ARBA00022958"/>
    </source>
</evidence>
<evidence type="ECO:0008006" key="15">
    <source>
        <dbReference type="Google" id="ProtNLM"/>
    </source>
</evidence>
<feature type="domain" description="Cation/H(+) antiporter C-terminal" evidence="12">
    <location>
        <begin position="619"/>
        <end position="763"/>
    </location>
</feature>
<feature type="transmembrane region" description="Helical" evidence="10">
    <location>
        <begin position="135"/>
        <end position="155"/>
    </location>
</feature>
<evidence type="ECO:0000256" key="6">
    <source>
        <dbReference type="ARBA" id="ARBA00022989"/>
    </source>
</evidence>
<name>A0ABC8TXK5_9AQUA</name>
<keyword evidence="5" id="KW-0630">Potassium</keyword>
<dbReference type="Proteomes" id="UP001642360">
    <property type="component" value="Unassembled WGS sequence"/>
</dbReference>
<dbReference type="InterPro" id="IPR057290">
    <property type="entry name" value="CHX17_C"/>
</dbReference>
<dbReference type="PANTHER" id="PTHR32468">
    <property type="entry name" value="CATION/H + ANTIPORTER"/>
    <property type="match status" value="1"/>
</dbReference>
<dbReference type="AlphaFoldDB" id="A0ABC8TXK5"/>
<feature type="domain" description="Cation/H+ exchanger transmembrane" evidence="11">
    <location>
        <begin position="51"/>
        <end position="401"/>
    </location>
</feature>
<evidence type="ECO:0000256" key="10">
    <source>
        <dbReference type="SAM" id="Phobius"/>
    </source>
</evidence>
<dbReference type="Pfam" id="PF00999">
    <property type="entry name" value="Na_H_Exchanger"/>
    <property type="match status" value="1"/>
</dbReference>
<evidence type="ECO:0000256" key="8">
    <source>
        <dbReference type="ARBA" id="ARBA00023136"/>
    </source>
</evidence>
<evidence type="ECO:0000313" key="13">
    <source>
        <dbReference type="EMBL" id="CAK9174219.1"/>
    </source>
</evidence>
<dbReference type="InterPro" id="IPR050794">
    <property type="entry name" value="CPA2_transporter"/>
</dbReference>
<dbReference type="Gene3D" id="1.20.1530.20">
    <property type="match status" value="1"/>
</dbReference>
<comment type="similarity">
    <text evidence="9">Belongs to the monovalent cation:proton antiporter 2 (CPA2) transporter (TC 2.A.37) family. CHX (TC 2.A.37.4) subfamily.</text>
</comment>
<organism evidence="13 14">
    <name type="scientific">Ilex paraguariensis</name>
    <name type="common">yerba mate</name>
    <dbReference type="NCBI Taxonomy" id="185542"/>
    <lineage>
        <taxon>Eukaryota</taxon>
        <taxon>Viridiplantae</taxon>
        <taxon>Streptophyta</taxon>
        <taxon>Embryophyta</taxon>
        <taxon>Tracheophyta</taxon>
        <taxon>Spermatophyta</taxon>
        <taxon>Magnoliopsida</taxon>
        <taxon>eudicotyledons</taxon>
        <taxon>Gunneridae</taxon>
        <taxon>Pentapetalae</taxon>
        <taxon>asterids</taxon>
        <taxon>campanulids</taxon>
        <taxon>Aquifoliales</taxon>
        <taxon>Aquifoliaceae</taxon>
        <taxon>Ilex</taxon>
    </lineage>
</organism>
<comment type="subcellular location">
    <subcellularLocation>
        <location evidence="1">Membrane</location>
        <topology evidence="1">Multi-pass membrane protein</topology>
    </subcellularLocation>
</comment>
<dbReference type="GO" id="GO:0006813">
    <property type="term" value="P:potassium ion transport"/>
    <property type="evidence" value="ECO:0007669"/>
    <property type="project" value="UniProtKB-KW"/>
</dbReference>
<evidence type="ECO:0000313" key="14">
    <source>
        <dbReference type="Proteomes" id="UP001642360"/>
    </source>
</evidence>
<feature type="transmembrane region" description="Helical" evidence="10">
    <location>
        <begin position="200"/>
        <end position="220"/>
    </location>
</feature>
<feature type="transmembrane region" description="Helical" evidence="10">
    <location>
        <begin position="354"/>
        <end position="376"/>
    </location>
</feature>
<keyword evidence="4 10" id="KW-0812">Transmembrane</keyword>
<evidence type="ECO:0000256" key="7">
    <source>
        <dbReference type="ARBA" id="ARBA00023065"/>
    </source>
</evidence>
<protein>
    <recommendedName>
        <fullName evidence="15">Cation/H+ exchanger domain-containing protein</fullName>
    </recommendedName>
</protein>
<comment type="caution">
    <text evidence="13">The sequence shown here is derived from an EMBL/GenBank/DDBJ whole genome shotgun (WGS) entry which is preliminary data.</text>
</comment>
<keyword evidence="3" id="KW-0633">Potassium transport</keyword>
<keyword evidence="6 10" id="KW-1133">Transmembrane helix</keyword>
<evidence type="ECO:0000259" key="11">
    <source>
        <dbReference type="Pfam" id="PF00999"/>
    </source>
</evidence>
<proteinExistence type="inferred from homology"/>
<dbReference type="InterPro" id="IPR006153">
    <property type="entry name" value="Cation/H_exchanger_TM"/>
</dbReference>
<feature type="transmembrane region" description="Helical" evidence="10">
    <location>
        <begin position="105"/>
        <end position="123"/>
    </location>
</feature>
<feature type="transmembrane region" description="Helical" evidence="10">
    <location>
        <begin position="405"/>
        <end position="428"/>
    </location>
</feature>
<dbReference type="PANTHER" id="PTHR32468:SF109">
    <property type="entry name" value="CATION_H(+) ANTIPORTER 24-RELATED"/>
    <property type="match status" value="1"/>
</dbReference>
<dbReference type="Pfam" id="PF23259">
    <property type="entry name" value="CHX17_C"/>
    <property type="match status" value="1"/>
</dbReference>
<accession>A0ABC8TXK5</accession>
<keyword evidence="14" id="KW-1185">Reference proteome</keyword>
<feature type="transmembrane region" description="Helical" evidence="10">
    <location>
        <begin position="232"/>
        <end position="251"/>
    </location>
</feature>
<evidence type="ECO:0000256" key="4">
    <source>
        <dbReference type="ARBA" id="ARBA00022692"/>
    </source>
</evidence>
<evidence type="ECO:0000256" key="3">
    <source>
        <dbReference type="ARBA" id="ARBA00022538"/>
    </source>
</evidence>
<gene>
    <name evidence="13" type="ORF">ILEXP_LOCUS43950</name>
</gene>
<sequence length="778" mass="86336">MVEVSETDLINQVPVICGRTHRSHPFGIFYGDNPLDYSFPLVLLEISTVVMITRIVRHLLKPLKQPRVVSEIIGGIIIGPSILGSNKKFSTYVFPENTEYVLKNVGVLGLMYFMFLSGVKMDLTTIKKTGKKEWYIALLGVVVPLMTASSIALVYRKSFHKELAKSSSIWGVSTTLSITAFPVLYTIIRELNLLNSEIGRMALSTAVISDVIGINGIIVFEAAKQGEVKTTAALWYMISFVVVMTSIFGGIRQSMIWIVRTTPEGKPVEQIYIIAILLGVVVVGFVTDMCGLAIANGPLWLGLAVPDGPPLGATLVERSETIIMELLMPFSFSYVGLYTDVFSMTGLWSSLKPLFFMALAGQLTKIVVIVVVSHFFDMPLSDAVAFSLIMSVRGQVELLMITKPYFTMMVLLTTAMTAVATPFICILYDPTRPYMVNTKRSIQHSPSNREIHIVACIHDQESVAGFINLLEISNPTLSSPICVHVLRLIELVGRATPLFIDHENQDQASEQTSFNSIHNALKHFQEYRGEYVKIHSFTSVSPKKSMYQDICELALAKKASLVILPLFKEIGRTDMREGVQFVNLDVLAHAPCSVGLLVDKGPLRNQPMNSYRRASKHHIAVLFMGGADSREALVYADRMAGSPDVFLTVLRFLSHNNLRDVGMEKKLDDGLVTWFWMKNEGNNQVIYREITVKNGEETVAAIRAMNNEHYDLWIVGRNRGINQALILGLSTWSENIDELGVMGDYVASMDFDSTASVLVVQQQVLRGQERASGGVLGR</sequence>
<dbReference type="EMBL" id="CAUOFW020006303">
    <property type="protein sequence ID" value="CAK9174219.1"/>
    <property type="molecule type" value="Genomic_DNA"/>
</dbReference>
<keyword evidence="7" id="KW-0406">Ion transport</keyword>
<reference evidence="13 14" key="1">
    <citation type="submission" date="2024-02" db="EMBL/GenBank/DDBJ databases">
        <authorList>
            <person name="Vignale AGUSTIN F."/>
            <person name="Sosa J E."/>
            <person name="Modenutti C."/>
        </authorList>
    </citation>
    <scope>NUCLEOTIDE SEQUENCE [LARGE SCALE GENOMIC DNA]</scope>
</reference>
<keyword evidence="8 10" id="KW-0472">Membrane</keyword>
<dbReference type="GO" id="GO:0016020">
    <property type="term" value="C:membrane"/>
    <property type="evidence" value="ECO:0007669"/>
    <property type="project" value="UniProtKB-SubCell"/>
</dbReference>
<feature type="transmembrane region" description="Helical" evidence="10">
    <location>
        <begin position="271"/>
        <end position="301"/>
    </location>
</feature>
<evidence type="ECO:0000259" key="12">
    <source>
        <dbReference type="Pfam" id="PF23259"/>
    </source>
</evidence>
<evidence type="ECO:0000256" key="9">
    <source>
        <dbReference type="ARBA" id="ARBA00038341"/>
    </source>
</evidence>
<dbReference type="InterPro" id="IPR038770">
    <property type="entry name" value="Na+/solute_symporter_sf"/>
</dbReference>
<evidence type="ECO:0000256" key="1">
    <source>
        <dbReference type="ARBA" id="ARBA00004141"/>
    </source>
</evidence>